<proteinExistence type="inferred from homology"/>
<dbReference type="Pfam" id="PF00339">
    <property type="entry name" value="Arrestin_N"/>
    <property type="match status" value="1"/>
</dbReference>
<dbReference type="PANTHER" id="PTHR11188">
    <property type="entry name" value="ARRESTIN DOMAIN CONTAINING PROTEIN"/>
    <property type="match status" value="1"/>
</dbReference>
<dbReference type="SUPFAM" id="SSF81296">
    <property type="entry name" value="E set domains"/>
    <property type="match status" value="2"/>
</dbReference>
<feature type="domain" description="Arrestin-like N-terminal" evidence="2">
    <location>
        <begin position="6"/>
        <end position="149"/>
    </location>
</feature>
<dbReference type="Pfam" id="PF02752">
    <property type="entry name" value="Arrestin_C"/>
    <property type="match status" value="1"/>
</dbReference>
<dbReference type="InterPro" id="IPR014756">
    <property type="entry name" value="Ig_E-set"/>
</dbReference>
<dbReference type="InterPro" id="IPR011022">
    <property type="entry name" value="Arrestin_C-like"/>
</dbReference>
<sequence length="409" mass="45690">MVDIFRIEIFSDTGVFFPGQPVNGRLIAALREPVKARAVVVYVVGRAHTYWEESRSNGSHNTTDVYTAEFVYLNLQIPVWLPNNPTFPFVPAGMQEFPFHFTLPLNCPPSFEGFYGFIRYFCRAKIDRPWRVDDTTATAFTVMPIFDLNLVLYANSSVGRQFSEMITTCCCCDHGRIIVDASVSKCGLVPGETAVVLVNVQNLSSKYVYQIEIVLNEISRNVGQHCGYCRTRTGVRCVLRFVVPHSSSRKEVQGNSVILKGNYTLTNSEYVHFQRTIRLPEEADAAAVTFDLTDPMFLRFSCPISDRGALEDYSKAKIDGATELKIFKFSTGRICPNNGVYSTDTCGFPAANIVLDASKNGFVLKGSWVTAIGDFVHFSRNVKVDDGRKYSTFVKENEGSLLTVTGVEH</sequence>
<dbReference type="Proteomes" id="UP000887574">
    <property type="component" value="Unplaced"/>
</dbReference>
<evidence type="ECO:0000256" key="1">
    <source>
        <dbReference type="ARBA" id="ARBA00005298"/>
    </source>
</evidence>
<dbReference type="CDD" id="cd06464">
    <property type="entry name" value="ACD_sHsps-like"/>
    <property type="match status" value="1"/>
</dbReference>
<dbReference type="GO" id="GO:0015031">
    <property type="term" value="P:protein transport"/>
    <property type="evidence" value="ECO:0007669"/>
    <property type="project" value="TreeGrafter"/>
</dbReference>
<evidence type="ECO:0000313" key="5">
    <source>
        <dbReference type="WBParaSite" id="jg22218"/>
    </source>
</evidence>
<dbReference type="AlphaFoldDB" id="A0A915DPP9"/>
<comment type="similarity">
    <text evidence="1">Belongs to the arrestin family.</text>
</comment>
<organism evidence="4 5">
    <name type="scientific">Ditylenchus dipsaci</name>
    <dbReference type="NCBI Taxonomy" id="166011"/>
    <lineage>
        <taxon>Eukaryota</taxon>
        <taxon>Metazoa</taxon>
        <taxon>Ecdysozoa</taxon>
        <taxon>Nematoda</taxon>
        <taxon>Chromadorea</taxon>
        <taxon>Rhabditida</taxon>
        <taxon>Tylenchina</taxon>
        <taxon>Tylenchomorpha</taxon>
        <taxon>Sphaerularioidea</taxon>
        <taxon>Anguinidae</taxon>
        <taxon>Anguininae</taxon>
        <taxon>Ditylenchus</taxon>
    </lineage>
</organism>
<name>A0A915DPP9_9BILA</name>
<dbReference type="PANTHER" id="PTHR11188:SF175">
    <property type="entry name" value="ARRESTIN C-TERMINAL-LIKE DOMAIN-CONTAINING PROTEIN"/>
    <property type="match status" value="1"/>
</dbReference>
<dbReference type="InterPro" id="IPR011021">
    <property type="entry name" value="Arrestin-like_N"/>
</dbReference>
<accession>A0A915DPP9</accession>
<evidence type="ECO:0000259" key="2">
    <source>
        <dbReference type="Pfam" id="PF00339"/>
    </source>
</evidence>
<dbReference type="Gene3D" id="2.60.40.640">
    <property type="match status" value="2"/>
</dbReference>
<evidence type="ECO:0000313" key="4">
    <source>
        <dbReference type="Proteomes" id="UP000887574"/>
    </source>
</evidence>
<reference evidence="5" key="1">
    <citation type="submission" date="2022-11" db="UniProtKB">
        <authorList>
            <consortium name="WormBaseParasite"/>
        </authorList>
    </citation>
    <scope>IDENTIFICATION</scope>
</reference>
<dbReference type="GO" id="GO:0005737">
    <property type="term" value="C:cytoplasm"/>
    <property type="evidence" value="ECO:0007669"/>
    <property type="project" value="TreeGrafter"/>
</dbReference>
<dbReference type="InterPro" id="IPR050357">
    <property type="entry name" value="Arrestin_domain-protein"/>
</dbReference>
<keyword evidence="4" id="KW-1185">Reference proteome</keyword>
<feature type="domain" description="Arrestin C-terminal-like" evidence="3">
    <location>
        <begin position="175"/>
        <end position="282"/>
    </location>
</feature>
<dbReference type="InterPro" id="IPR014752">
    <property type="entry name" value="Arrestin-like_C"/>
</dbReference>
<dbReference type="WBParaSite" id="jg22218">
    <property type="protein sequence ID" value="jg22218"/>
    <property type="gene ID" value="jg22218"/>
</dbReference>
<protein>
    <submittedName>
        <fullName evidence="5">Arrestin-like N-terminal domain-containing protein</fullName>
    </submittedName>
</protein>
<evidence type="ECO:0000259" key="3">
    <source>
        <dbReference type="Pfam" id="PF02752"/>
    </source>
</evidence>